<evidence type="ECO:0000313" key="3">
    <source>
        <dbReference type="Proteomes" id="UP000595437"/>
    </source>
</evidence>
<dbReference type="GO" id="GO:0003676">
    <property type="term" value="F:nucleic acid binding"/>
    <property type="evidence" value="ECO:0007669"/>
    <property type="project" value="InterPro"/>
</dbReference>
<dbReference type="Proteomes" id="UP000595437">
    <property type="component" value="Chromosome 12"/>
</dbReference>
<name>A0A7T8JWU2_CALRO</name>
<evidence type="ECO:0000313" key="2">
    <source>
        <dbReference type="EMBL" id="QQP37389.1"/>
    </source>
</evidence>
<dbReference type="Gene3D" id="3.30.420.10">
    <property type="entry name" value="Ribonuclease H-like superfamily/Ribonuclease H"/>
    <property type="match status" value="1"/>
</dbReference>
<organism evidence="2 3">
    <name type="scientific">Caligus rogercresseyi</name>
    <name type="common">Sea louse</name>
    <dbReference type="NCBI Taxonomy" id="217165"/>
    <lineage>
        <taxon>Eukaryota</taxon>
        <taxon>Metazoa</taxon>
        <taxon>Ecdysozoa</taxon>
        <taxon>Arthropoda</taxon>
        <taxon>Crustacea</taxon>
        <taxon>Multicrustacea</taxon>
        <taxon>Hexanauplia</taxon>
        <taxon>Copepoda</taxon>
        <taxon>Siphonostomatoida</taxon>
        <taxon>Caligidae</taxon>
        <taxon>Caligus</taxon>
    </lineage>
</organism>
<feature type="region of interest" description="Disordered" evidence="1">
    <location>
        <begin position="38"/>
        <end position="90"/>
    </location>
</feature>
<dbReference type="AlphaFoldDB" id="A0A7T8JWU2"/>
<evidence type="ECO:0008006" key="4">
    <source>
        <dbReference type="Google" id="ProtNLM"/>
    </source>
</evidence>
<dbReference type="OrthoDB" id="7228891at2759"/>
<protein>
    <recommendedName>
        <fullName evidence="4">Tc1-like transposase DDE domain-containing protein</fullName>
    </recommendedName>
</protein>
<keyword evidence="3" id="KW-1185">Reference proteome</keyword>
<proteinExistence type="predicted"/>
<evidence type="ECO:0000256" key="1">
    <source>
        <dbReference type="SAM" id="MobiDB-lite"/>
    </source>
</evidence>
<dbReference type="EMBL" id="CP045901">
    <property type="protein sequence ID" value="QQP37389.1"/>
    <property type="molecule type" value="Genomic_DNA"/>
</dbReference>
<sequence length="90" mass="10350">MRPYVFQQDSAPAHKSRETQEWLLMNLPYHWSPNLWPPAPLTATPSTISSGHGREQDQQARSQHSRLPQGHHRGGVRQYEEDVVANINIK</sequence>
<gene>
    <name evidence="2" type="ORF">FKW44_017632</name>
</gene>
<accession>A0A7T8JWU2</accession>
<dbReference type="InterPro" id="IPR036397">
    <property type="entry name" value="RNaseH_sf"/>
</dbReference>
<reference evidence="3" key="1">
    <citation type="submission" date="2021-01" db="EMBL/GenBank/DDBJ databases">
        <title>Caligus Genome Assembly.</title>
        <authorList>
            <person name="Gallardo-Escarate C."/>
        </authorList>
    </citation>
    <scope>NUCLEOTIDE SEQUENCE [LARGE SCALE GENOMIC DNA]</scope>
</reference>